<feature type="transmembrane region" description="Helical" evidence="1">
    <location>
        <begin position="169"/>
        <end position="188"/>
    </location>
</feature>
<comment type="caution">
    <text evidence="2">The sequence shown here is derived from an EMBL/GenBank/DDBJ whole genome shotgun (WGS) entry which is preliminary data.</text>
</comment>
<dbReference type="InterPro" id="IPR011989">
    <property type="entry name" value="ARM-like"/>
</dbReference>
<feature type="transmembrane region" description="Helical" evidence="1">
    <location>
        <begin position="375"/>
        <end position="396"/>
    </location>
</feature>
<feature type="transmembrane region" description="Helical" evidence="1">
    <location>
        <begin position="77"/>
        <end position="95"/>
    </location>
</feature>
<accession>A0A1F4XLC1</accession>
<dbReference type="PANTHER" id="PTHR12697:SF5">
    <property type="entry name" value="DEOXYHYPUSINE HYDROXYLASE"/>
    <property type="match status" value="1"/>
</dbReference>
<dbReference type="Proteomes" id="UP000177614">
    <property type="component" value="Unassembled WGS sequence"/>
</dbReference>
<protein>
    <submittedName>
        <fullName evidence="2">Uncharacterized protein</fullName>
    </submittedName>
</protein>
<feature type="transmembrane region" description="Helical" evidence="1">
    <location>
        <begin position="249"/>
        <end position="273"/>
    </location>
</feature>
<dbReference type="AlphaFoldDB" id="A0A1F4XLC1"/>
<keyword evidence="1" id="KW-0472">Membrane</keyword>
<dbReference type="PANTHER" id="PTHR12697">
    <property type="entry name" value="PBS LYASE HEAT-LIKE PROTEIN"/>
    <property type="match status" value="1"/>
</dbReference>
<proteinExistence type="predicted"/>
<name>A0A1F4XLC1_9BACT</name>
<feature type="transmembrane region" description="Helical" evidence="1">
    <location>
        <begin position="46"/>
        <end position="65"/>
    </location>
</feature>
<dbReference type="SUPFAM" id="SSF48371">
    <property type="entry name" value="ARM repeat"/>
    <property type="match status" value="1"/>
</dbReference>
<dbReference type="Gene3D" id="1.25.10.10">
    <property type="entry name" value="Leucine-rich Repeat Variant"/>
    <property type="match status" value="2"/>
</dbReference>
<evidence type="ECO:0000256" key="1">
    <source>
        <dbReference type="SAM" id="Phobius"/>
    </source>
</evidence>
<gene>
    <name evidence="2" type="ORF">A2V81_00240</name>
</gene>
<dbReference type="InterPro" id="IPR016024">
    <property type="entry name" value="ARM-type_fold"/>
</dbReference>
<keyword evidence="1" id="KW-0812">Transmembrane</keyword>
<feature type="transmembrane region" description="Helical" evidence="1">
    <location>
        <begin position="101"/>
        <end position="124"/>
    </location>
</feature>
<reference evidence="2 3" key="1">
    <citation type="journal article" date="2016" name="Nat. Commun.">
        <title>Thousands of microbial genomes shed light on interconnected biogeochemical processes in an aquifer system.</title>
        <authorList>
            <person name="Anantharaman K."/>
            <person name="Brown C.T."/>
            <person name="Hug L.A."/>
            <person name="Sharon I."/>
            <person name="Castelle C.J."/>
            <person name="Probst A.J."/>
            <person name="Thomas B.C."/>
            <person name="Singh A."/>
            <person name="Wilkins M.J."/>
            <person name="Karaoz U."/>
            <person name="Brodie E.L."/>
            <person name="Williams K.H."/>
            <person name="Hubbard S.S."/>
            <person name="Banfield J.F."/>
        </authorList>
    </citation>
    <scope>NUCLEOTIDE SEQUENCE [LARGE SCALE GENOMIC DNA]</scope>
</reference>
<keyword evidence="1" id="KW-1133">Transmembrane helix</keyword>
<feature type="transmembrane region" description="Helical" evidence="1">
    <location>
        <begin position="145"/>
        <end position="163"/>
    </location>
</feature>
<dbReference type="STRING" id="1817814.A2V81_00240"/>
<organism evidence="2 3">
    <name type="scientific">Candidatus Abawacabacteria bacterium RBG_16_42_10</name>
    <dbReference type="NCBI Taxonomy" id="1817814"/>
    <lineage>
        <taxon>Bacteria</taxon>
        <taxon>Candidatus Abawacaibacteriota</taxon>
    </lineage>
</organism>
<feature type="transmembrane region" description="Helical" evidence="1">
    <location>
        <begin position="285"/>
        <end position="312"/>
    </location>
</feature>
<dbReference type="EMBL" id="MEWR01000006">
    <property type="protein sequence ID" value="OGC82477.1"/>
    <property type="molecule type" value="Genomic_DNA"/>
</dbReference>
<sequence>MKWIFMHSYQIRVLISWFLKLFLLAGQTIGHTIVLAMTLEHFGLHSVPLLFLAIGVSTLIGTLLLRFLPKTIKKEHLILLYSSVLLAYLILILSLGTFGPIIASIVIALGILQMPLGIITSYYIEELFSPLEARRSLPLIESTEGISMVASGLTIIGSLVLGISVPSLLWLWLASHIGLTAIFGIWLLSHKKVPSLHHLLPESFFKQEWNISFATPLKALMLSMFLIVPLAELYFTSSFVELFGEKERIITTGIALFLAASGILILCNQFFIAPKLLARSGSMGTLLSAILMTTLAAGLSLLFPGFWLAALVRLTHEGFLPVFKLGYVSTLYAIPISKRLEMKSFVDGIIIPSAMIFASGLVVVLEKLIHGEILWPLLAVFILCITGLAFAFFPALKKRYTDYLVSNLHNDSHTFKKTLLQILSEPGHDTALNTMHRLLKMPREQEEIKVQILNTLSTLKKQNSLPVIFESVRHENNMIRLAALQALQEYSWNKENVFEQGFSRFHLLKILRELFARETNDEVKMTIVDLLAKIDHEHVIEFLVSALEDSDPLLRAHIIRVMGRFPDPHIYHFIEPYTRDANAWIRAYAVAALWQFPQYRLELLVQIVKLLSEGNSEAVQASTFLLGELRSQQEHRTLLKRLEEGDSEIALEAALALVKIGDYCGVDTIVENILTKPVLLRKVERELGTETKSMRVIMRALENAVIHKISEHILLFEGNENVIDEMEKLYHLVGAEEELYHLENLRTTSSI</sequence>
<dbReference type="GO" id="GO:0016491">
    <property type="term" value="F:oxidoreductase activity"/>
    <property type="evidence" value="ECO:0007669"/>
    <property type="project" value="TreeGrafter"/>
</dbReference>
<evidence type="ECO:0000313" key="3">
    <source>
        <dbReference type="Proteomes" id="UP000177614"/>
    </source>
</evidence>
<feature type="transmembrane region" description="Helical" evidence="1">
    <location>
        <begin position="209"/>
        <end position="229"/>
    </location>
</feature>
<dbReference type="Pfam" id="PF13646">
    <property type="entry name" value="HEAT_2"/>
    <property type="match status" value="1"/>
</dbReference>
<evidence type="ECO:0000313" key="2">
    <source>
        <dbReference type="EMBL" id="OGC82477.1"/>
    </source>
</evidence>
<feature type="transmembrane region" description="Helical" evidence="1">
    <location>
        <begin position="349"/>
        <end position="369"/>
    </location>
</feature>